<dbReference type="EMBL" id="JAWDGP010005686">
    <property type="protein sequence ID" value="KAK3754136.1"/>
    <property type="molecule type" value="Genomic_DNA"/>
</dbReference>
<organism evidence="2 3">
    <name type="scientific">Elysia crispata</name>
    <name type="common">lettuce slug</name>
    <dbReference type="NCBI Taxonomy" id="231223"/>
    <lineage>
        <taxon>Eukaryota</taxon>
        <taxon>Metazoa</taxon>
        <taxon>Spiralia</taxon>
        <taxon>Lophotrochozoa</taxon>
        <taxon>Mollusca</taxon>
        <taxon>Gastropoda</taxon>
        <taxon>Heterobranchia</taxon>
        <taxon>Euthyneura</taxon>
        <taxon>Panpulmonata</taxon>
        <taxon>Sacoglossa</taxon>
        <taxon>Placobranchoidea</taxon>
        <taxon>Plakobranchidae</taxon>
        <taxon>Elysia</taxon>
    </lineage>
</organism>
<dbReference type="Proteomes" id="UP001283361">
    <property type="component" value="Unassembled WGS sequence"/>
</dbReference>
<comment type="caution">
    <text evidence="2">The sequence shown here is derived from an EMBL/GenBank/DDBJ whole genome shotgun (WGS) entry which is preliminary data.</text>
</comment>
<evidence type="ECO:0000313" key="3">
    <source>
        <dbReference type="Proteomes" id="UP001283361"/>
    </source>
</evidence>
<feature type="compositionally biased region" description="Basic and acidic residues" evidence="1">
    <location>
        <begin position="1"/>
        <end position="10"/>
    </location>
</feature>
<sequence length="98" mass="10911">MSAADIDIRLLGKTGAGKSKTGNSRPQRLQVFTNNALFHYKKVVYRARGSLPDSIPRGSGAGRAISQRRFKAKEEQEPRTAGGHDRHDDITMTPLHRR</sequence>
<dbReference type="AlphaFoldDB" id="A0AAE0YQK3"/>
<reference evidence="2" key="1">
    <citation type="journal article" date="2023" name="G3 (Bethesda)">
        <title>A reference genome for the long-term kleptoplast-retaining sea slug Elysia crispata morphotype clarki.</title>
        <authorList>
            <person name="Eastman K.E."/>
            <person name="Pendleton A.L."/>
            <person name="Shaikh M.A."/>
            <person name="Suttiyut T."/>
            <person name="Ogas R."/>
            <person name="Tomko P."/>
            <person name="Gavelis G."/>
            <person name="Widhalm J.R."/>
            <person name="Wisecaver J.H."/>
        </authorList>
    </citation>
    <scope>NUCLEOTIDE SEQUENCE</scope>
    <source>
        <strain evidence="2">ECLA1</strain>
    </source>
</reference>
<evidence type="ECO:0000256" key="1">
    <source>
        <dbReference type="SAM" id="MobiDB-lite"/>
    </source>
</evidence>
<gene>
    <name evidence="2" type="ORF">RRG08_024209</name>
</gene>
<accession>A0AAE0YQK3</accession>
<proteinExistence type="predicted"/>
<feature type="region of interest" description="Disordered" evidence="1">
    <location>
        <begin position="1"/>
        <end position="25"/>
    </location>
</feature>
<keyword evidence="3" id="KW-1185">Reference proteome</keyword>
<protein>
    <recommendedName>
        <fullName evidence="4">AIG1-type G domain-containing protein</fullName>
    </recommendedName>
</protein>
<feature type="region of interest" description="Disordered" evidence="1">
    <location>
        <begin position="50"/>
        <end position="98"/>
    </location>
</feature>
<feature type="compositionally biased region" description="Basic and acidic residues" evidence="1">
    <location>
        <begin position="72"/>
        <end position="90"/>
    </location>
</feature>
<evidence type="ECO:0008006" key="4">
    <source>
        <dbReference type="Google" id="ProtNLM"/>
    </source>
</evidence>
<name>A0AAE0YQK3_9GAST</name>
<evidence type="ECO:0000313" key="2">
    <source>
        <dbReference type="EMBL" id="KAK3754136.1"/>
    </source>
</evidence>